<dbReference type="InterPro" id="IPR010982">
    <property type="entry name" value="Lambda_DNA-bd_dom_sf"/>
</dbReference>
<gene>
    <name evidence="2" type="ORF">CHCC16736_3094</name>
</gene>
<organism evidence="2 3">
    <name type="scientific">Bacillus licheniformis</name>
    <dbReference type="NCBI Taxonomy" id="1402"/>
    <lineage>
        <taxon>Bacteria</taxon>
        <taxon>Bacillati</taxon>
        <taxon>Bacillota</taxon>
        <taxon>Bacilli</taxon>
        <taxon>Bacillales</taxon>
        <taxon>Bacillaceae</taxon>
        <taxon>Bacillus</taxon>
    </lineage>
</organism>
<proteinExistence type="predicted"/>
<dbReference type="PROSITE" id="PS50943">
    <property type="entry name" value="HTH_CROC1"/>
    <property type="match status" value="1"/>
</dbReference>
<name>A0A8B5YCI7_BACLI</name>
<dbReference type="AlphaFoldDB" id="A0A8B5YCI7"/>
<dbReference type="Pfam" id="PF13443">
    <property type="entry name" value="HTH_26"/>
    <property type="match status" value="1"/>
</dbReference>
<dbReference type="EMBL" id="NILC01000021">
    <property type="protein sequence ID" value="TWL28492.1"/>
    <property type="molecule type" value="Genomic_DNA"/>
</dbReference>
<evidence type="ECO:0000259" key="1">
    <source>
        <dbReference type="PROSITE" id="PS50943"/>
    </source>
</evidence>
<comment type="caution">
    <text evidence="2">The sequence shown here is derived from an EMBL/GenBank/DDBJ whole genome shotgun (WGS) entry which is preliminary data.</text>
</comment>
<dbReference type="Proteomes" id="UP000435910">
    <property type="component" value="Unassembled WGS sequence"/>
</dbReference>
<dbReference type="SUPFAM" id="SSF47413">
    <property type="entry name" value="lambda repressor-like DNA-binding domains"/>
    <property type="match status" value="1"/>
</dbReference>
<evidence type="ECO:0000313" key="3">
    <source>
        <dbReference type="Proteomes" id="UP000435910"/>
    </source>
</evidence>
<dbReference type="CDD" id="cd00093">
    <property type="entry name" value="HTH_XRE"/>
    <property type="match status" value="1"/>
</dbReference>
<reference evidence="2 3" key="1">
    <citation type="submission" date="2019-06" db="EMBL/GenBank/DDBJ databases">
        <title>Genome sequence analysis of &gt;100 Bacillus licheniformis strains suggests intrinsic resistance to this species.</title>
        <authorList>
            <person name="Wels M."/>
            <person name="Siezen R.J."/>
            <person name="Johansen E."/>
            <person name="Stuer-Lauridsen B."/>
            <person name="Bjerre K."/>
            <person name="Nielsen B.K.K."/>
        </authorList>
    </citation>
    <scope>NUCLEOTIDE SEQUENCE [LARGE SCALE GENOMIC DNA]</scope>
    <source>
        <strain evidence="2 3">BAC-16736</strain>
    </source>
</reference>
<protein>
    <recommendedName>
        <fullName evidence="1">HTH cro/C1-type domain-containing protein</fullName>
    </recommendedName>
</protein>
<feature type="domain" description="HTH cro/C1-type" evidence="1">
    <location>
        <begin position="5"/>
        <end position="53"/>
    </location>
</feature>
<dbReference type="InterPro" id="IPR001387">
    <property type="entry name" value="Cro/C1-type_HTH"/>
</dbReference>
<dbReference type="GO" id="GO:0003677">
    <property type="term" value="F:DNA binding"/>
    <property type="evidence" value="ECO:0007669"/>
    <property type="project" value="InterPro"/>
</dbReference>
<evidence type="ECO:0000313" key="2">
    <source>
        <dbReference type="EMBL" id="TWL28492.1"/>
    </source>
</evidence>
<sequence>MDRYGLNQGEFAEKVGIRPAAISQLSRNHVVRVSIDHLERIVNTFEIDDVREIIEIEKDR</sequence>
<accession>A0A8B5YCI7</accession>
<dbReference type="Gene3D" id="1.10.260.40">
    <property type="entry name" value="lambda repressor-like DNA-binding domains"/>
    <property type="match status" value="1"/>
</dbReference>